<protein>
    <submittedName>
        <fullName evidence="9">Uncharacterized protein</fullName>
    </submittedName>
</protein>
<dbReference type="InterPro" id="IPR018253">
    <property type="entry name" value="DnaJ_domain_CS"/>
</dbReference>
<gene>
    <name evidence="9" type="ORF">H4219_003031</name>
</gene>
<evidence type="ECO:0000256" key="3">
    <source>
        <dbReference type="ARBA" id="ARBA00022833"/>
    </source>
</evidence>
<dbReference type="InterPro" id="IPR054076">
    <property type="entry name" value="ZUO1-like_ZHD"/>
</dbReference>
<dbReference type="Pfam" id="PF21884">
    <property type="entry name" value="ZUO1-like_ZHD"/>
    <property type="match status" value="1"/>
</dbReference>
<dbReference type="InterPro" id="IPR036869">
    <property type="entry name" value="J_dom_sf"/>
</dbReference>
<dbReference type="PANTHER" id="PTHR44029">
    <property type="entry name" value="DNAJ HOMOLOG SUBFAMILY C MEMBER 21"/>
    <property type="match status" value="1"/>
</dbReference>
<dbReference type="EMBL" id="JANBPU010000062">
    <property type="protein sequence ID" value="KAJ1917777.1"/>
    <property type="molecule type" value="Genomic_DNA"/>
</dbReference>
<accession>A0A9W8DU08</accession>
<evidence type="ECO:0000256" key="4">
    <source>
        <dbReference type="PROSITE-ProRule" id="PRU00042"/>
    </source>
</evidence>
<keyword evidence="3" id="KW-0862">Zinc</keyword>
<dbReference type="PROSITE" id="PS50157">
    <property type="entry name" value="ZINC_FINGER_C2H2_2"/>
    <property type="match status" value="2"/>
</dbReference>
<name>A0A9W8DU08_9FUNG</name>
<feature type="domain" description="C2H2-type" evidence="8">
    <location>
        <begin position="619"/>
        <end position="644"/>
    </location>
</feature>
<dbReference type="GO" id="GO:0003676">
    <property type="term" value="F:nucleic acid binding"/>
    <property type="evidence" value="ECO:0007669"/>
    <property type="project" value="InterPro"/>
</dbReference>
<dbReference type="PROSITE" id="PS50076">
    <property type="entry name" value="DNAJ_2"/>
    <property type="match status" value="1"/>
</dbReference>
<comment type="caution">
    <text evidence="9">The sequence shown here is derived from an EMBL/GenBank/DDBJ whole genome shotgun (WGS) entry which is preliminary data.</text>
</comment>
<organism evidence="9 10">
    <name type="scientific">Mycoemilia scoparia</name>
    <dbReference type="NCBI Taxonomy" id="417184"/>
    <lineage>
        <taxon>Eukaryota</taxon>
        <taxon>Fungi</taxon>
        <taxon>Fungi incertae sedis</taxon>
        <taxon>Zoopagomycota</taxon>
        <taxon>Kickxellomycotina</taxon>
        <taxon>Kickxellomycetes</taxon>
        <taxon>Kickxellales</taxon>
        <taxon>Kickxellaceae</taxon>
        <taxon>Mycoemilia</taxon>
    </lineage>
</organism>
<proteinExistence type="predicted"/>
<feature type="region of interest" description="Disordered" evidence="6">
    <location>
        <begin position="166"/>
        <end position="190"/>
    </location>
</feature>
<dbReference type="Gene3D" id="1.10.287.110">
    <property type="entry name" value="DnaJ domain"/>
    <property type="match status" value="1"/>
</dbReference>
<dbReference type="InterPro" id="IPR036236">
    <property type="entry name" value="Znf_C2H2_sf"/>
</dbReference>
<dbReference type="OrthoDB" id="5894at2759"/>
<dbReference type="InterPro" id="IPR013087">
    <property type="entry name" value="Znf_C2H2_type"/>
</dbReference>
<keyword evidence="10" id="KW-1185">Reference proteome</keyword>
<evidence type="ECO:0000256" key="6">
    <source>
        <dbReference type="SAM" id="MobiDB-lite"/>
    </source>
</evidence>
<dbReference type="PANTHER" id="PTHR44029:SF1">
    <property type="entry name" value="DNAJ HOMOLOG SUBFAMILY C MEMBER 21"/>
    <property type="match status" value="1"/>
</dbReference>
<dbReference type="InterPro" id="IPR022755">
    <property type="entry name" value="Znf_C2H2_jaz"/>
</dbReference>
<feature type="compositionally biased region" description="Polar residues" evidence="6">
    <location>
        <begin position="546"/>
        <end position="559"/>
    </location>
</feature>
<dbReference type="PROSITE" id="PS00636">
    <property type="entry name" value="DNAJ_1"/>
    <property type="match status" value="1"/>
</dbReference>
<dbReference type="GO" id="GO:0005737">
    <property type="term" value="C:cytoplasm"/>
    <property type="evidence" value="ECO:0007669"/>
    <property type="project" value="TreeGrafter"/>
</dbReference>
<dbReference type="FunFam" id="1.10.287.110:FF:000046">
    <property type="entry name" value="dnaJ homolog subfamily C member 21"/>
    <property type="match status" value="1"/>
</dbReference>
<feature type="coiled-coil region" evidence="5">
    <location>
        <begin position="228"/>
        <end position="307"/>
    </location>
</feature>
<evidence type="ECO:0000313" key="10">
    <source>
        <dbReference type="Proteomes" id="UP001150538"/>
    </source>
</evidence>
<dbReference type="GO" id="GO:0008270">
    <property type="term" value="F:zinc ion binding"/>
    <property type="evidence" value="ECO:0007669"/>
    <property type="project" value="UniProtKB-KW"/>
</dbReference>
<keyword evidence="2 4" id="KW-0863">Zinc-finger</keyword>
<evidence type="ECO:0000256" key="1">
    <source>
        <dbReference type="ARBA" id="ARBA00022723"/>
    </source>
</evidence>
<evidence type="ECO:0000259" key="7">
    <source>
        <dbReference type="PROSITE" id="PS50076"/>
    </source>
</evidence>
<dbReference type="SMART" id="SM00271">
    <property type="entry name" value="DnaJ"/>
    <property type="match status" value="1"/>
</dbReference>
<dbReference type="InterPro" id="IPR051964">
    <property type="entry name" value="Chaperone_stress_response"/>
</dbReference>
<dbReference type="SMART" id="SM00355">
    <property type="entry name" value="ZnF_C2H2"/>
    <property type="match status" value="2"/>
</dbReference>
<dbReference type="PRINTS" id="PR00625">
    <property type="entry name" value="JDOMAIN"/>
</dbReference>
<evidence type="ECO:0000256" key="2">
    <source>
        <dbReference type="ARBA" id="ARBA00022771"/>
    </source>
</evidence>
<evidence type="ECO:0000259" key="8">
    <source>
        <dbReference type="PROSITE" id="PS50157"/>
    </source>
</evidence>
<dbReference type="AlphaFoldDB" id="A0A9W8DU08"/>
<evidence type="ECO:0000313" key="9">
    <source>
        <dbReference type="EMBL" id="KAJ1917777.1"/>
    </source>
</evidence>
<sequence length="666" mass="75849">MSRICYYELLGIERTATQDEIKKAYRKQALVWHPDKNHQNEEEATQKFALIMEAYETLYDPQERAWYDSHREQILRGGDTTSASAGYGGGSGVYNEEIGVTADSLMRYFSASAFKGFNDTPNGFYSVYKQIFDKIRDDELKIYDPDTQHLVGTLYNLDFGDSATKFGDDDDDDNNNNNNNYSSNSKSKGKNNNGFKISLRDFYIFWSSFSTRKSFSWCDKYRLPDAPNRQIRRLMEKENKKLREQARKEYTDAVQRLASWVKKRDPRYKRYMDTQKELQQKREEERKARIAKERAELQTRAAQFEMQSWQKVDYSQMIDEYFSTESEYDDNDDYGSDGGQDDAEEDIALSEGGQDLEGDEILDPEDELICVVCDKVFKTASQKENHERSKKHQKELQKLRREMIREERRMKKLQDKVAKEGGGRTEQSGDADADADAVPVVEQEIDGGETDSDSFATAPEDSVDFNGTAGHASRPFGTAKAEFTGNDSSNDDEAMLNRMMENFGMRGNGGGTKRNKKKRRGNRVLAPDTTLDDIAVGDNEDHYSKSVDTNKPSSKSQEAPNKAPTSIDKTDATVKCLDSDQNDGSADHQSSQSTEKTPGKKSKKALREERRKKKEQQELTCNVCKKEFTSRNQLFNHISDTGHALATGYSGSKDKPSTKSKKKGHN</sequence>
<dbReference type="Pfam" id="PF12874">
    <property type="entry name" value="zf-met"/>
    <property type="match status" value="1"/>
</dbReference>
<feature type="compositionally biased region" description="Acidic residues" evidence="6">
    <location>
        <begin position="443"/>
        <end position="452"/>
    </location>
</feature>
<dbReference type="Gene3D" id="3.30.160.60">
    <property type="entry name" value="Classic Zinc Finger"/>
    <property type="match status" value="1"/>
</dbReference>
<dbReference type="Pfam" id="PF12171">
    <property type="entry name" value="zf-C2H2_jaz"/>
    <property type="match status" value="1"/>
</dbReference>
<dbReference type="PROSITE" id="PS00028">
    <property type="entry name" value="ZINC_FINGER_C2H2_1"/>
    <property type="match status" value="2"/>
</dbReference>
<dbReference type="CDD" id="cd06257">
    <property type="entry name" value="DnaJ"/>
    <property type="match status" value="1"/>
</dbReference>
<dbReference type="InterPro" id="IPR003604">
    <property type="entry name" value="Matrin/U1-like-C_Znf_C2H2"/>
</dbReference>
<feature type="compositionally biased region" description="Basic and acidic residues" evidence="6">
    <location>
        <begin position="394"/>
        <end position="423"/>
    </location>
</feature>
<feature type="compositionally biased region" description="Basic residues" evidence="6">
    <location>
        <begin position="513"/>
        <end position="522"/>
    </location>
</feature>
<feature type="compositionally biased region" description="Polar residues" evidence="6">
    <location>
        <begin position="582"/>
        <end position="596"/>
    </location>
</feature>
<feature type="domain" description="J" evidence="7">
    <location>
        <begin position="5"/>
        <end position="71"/>
    </location>
</feature>
<feature type="region of interest" description="Disordered" evidence="6">
    <location>
        <begin position="381"/>
        <end position="619"/>
    </location>
</feature>
<keyword evidence="5" id="KW-0175">Coiled coil</keyword>
<evidence type="ECO:0000256" key="5">
    <source>
        <dbReference type="SAM" id="Coils"/>
    </source>
</evidence>
<dbReference type="SUPFAM" id="SSF46565">
    <property type="entry name" value="Chaperone J-domain"/>
    <property type="match status" value="1"/>
</dbReference>
<feature type="compositionally biased region" description="Basic residues" evidence="6">
    <location>
        <begin position="599"/>
        <end position="614"/>
    </location>
</feature>
<dbReference type="Pfam" id="PF00226">
    <property type="entry name" value="DnaJ"/>
    <property type="match status" value="1"/>
</dbReference>
<dbReference type="Proteomes" id="UP001150538">
    <property type="component" value="Unassembled WGS sequence"/>
</dbReference>
<feature type="compositionally biased region" description="Low complexity" evidence="6">
    <location>
        <begin position="175"/>
        <end position="190"/>
    </location>
</feature>
<dbReference type="SUPFAM" id="SSF57667">
    <property type="entry name" value="beta-beta-alpha zinc fingers"/>
    <property type="match status" value="1"/>
</dbReference>
<feature type="region of interest" description="Disordered" evidence="6">
    <location>
        <begin position="643"/>
        <end position="666"/>
    </location>
</feature>
<dbReference type="SMART" id="SM00451">
    <property type="entry name" value="ZnF_U1"/>
    <property type="match status" value="1"/>
</dbReference>
<keyword evidence="1" id="KW-0479">Metal-binding</keyword>
<dbReference type="InterPro" id="IPR001623">
    <property type="entry name" value="DnaJ_domain"/>
</dbReference>
<feature type="domain" description="C2H2-type" evidence="8">
    <location>
        <begin position="368"/>
        <end position="397"/>
    </location>
</feature>
<reference evidence="9" key="1">
    <citation type="submission" date="2022-07" db="EMBL/GenBank/DDBJ databases">
        <title>Phylogenomic reconstructions and comparative analyses of Kickxellomycotina fungi.</title>
        <authorList>
            <person name="Reynolds N.K."/>
            <person name="Stajich J.E."/>
            <person name="Barry K."/>
            <person name="Grigoriev I.V."/>
            <person name="Crous P."/>
            <person name="Smith M.E."/>
        </authorList>
    </citation>
    <scope>NUCLEOTIDE SEQUENCE</scope>
    <source>
        <strain evidence="9">NBRC 100468</strain>
    </source>
</reference>